<reference evidence="2" key="1">
    <citation type="submission" date="2016-10" db="EMBL/GenBank/DDBJ databases">
        <authorList>
            <person name="Varghese N."/>
            <person name="Submissions S."/>
        </authorList>
    </citation>
    <scope>NUCLEOTIDE SEQUENCE [LARGE SCALE GENOMIC DNA]</scope>
    <source>
        <strain evidence="2">DSM 22361</strain>
    </source>
</reference>
<evidence type="ECO:0000313" key="1">
    <source>
        <dbReference type="EMBL" id="SEG15688.1"/>
    </source>
</evidence>
<evidence type="ECO:0000313" key="2">
    <source>
        <dbReference type="Proteomes" id="UP000236731"/>
    </source>
</evidence>
<dbReference type="Proteomes" id="UP000236731">
    <property type="component" value="Unassembled WGS sequence"/>
</dbReference>
<sequence>MAIEKNNLMSGQVGNLVKRNVGGLQVVQTKPFRKVRPTTEMKRVSKDFGYASSVAKALRNAFFDVHRGWHDDLLHSRLTKQVINCMRCNPISPRQQDNHYLASVGRLQGFQFNGYCHHHDYVFLEPMVELSRFRKLRVRMPEFDGSKHLHIPKNCFWLEIQIDIKAFHSNFKDYETLGTHILEVDLLQEADNLFKQRVFSHDILNEQVEAVFVAMTVFYYDQKGNRGKLLNDRGLHPAALIGAFVMPR</sequence>
<dbReference type="EMBL" id="FNUT01000005">
    <property type="protein sequence ID" value="SEG15688.1"/>
    <property type="molecule type" value="Genomic_DNA"/>
</dbReference>
<keyword evidence="2" id="KW-1185">Reference proteome</keyword>
<organism evidence="1 2">
    <name type="scientific">Sphingobacterium lactis</name>
    <dbReference type="NCBI Taxonomy" id="797291"/>
    <lineage>
        <taxon>Bacteria</taxon>
        <taxon>Pseudomonadati</taxon>
        <taxon>Bacteroidota</taxon>
        <taxon>Sphingobacteriia</taxon>
        <taxon>Sphingobacteriales</taxon>
        <taxon>Sphingobacteriaceae</taxon>
        <taxon>Sphingobacterium</taxon>
    </lineage>
</organism>
<accession>A0A1H5XVJ0</accession>
<protein>
    <submittedName>
        <fullName evidence="1">Uncharacterized protein</fullName>
    </submittedName>
</protein>
<dbReference type="AlphaFoldDB" id="A0A1H5XVJ0"/>
<dbReference type="OrthoDB" id="701537at2"/>
<name>A0A1H5XVJ0_9SPHI</name>
<dbReference type="RefSeq" id="WP_103906050.1">
    <property type="nucleotide sequence ID" value="NZ_CP049246.1"/>
</dbReference>
<gene>
    <name evidence="1" type="ORF">SAMN05421877_105135</name>
</gene>
<proteinExistence type="predicted"/>